<reference evidence="3 4" key="1">
    <citation type="submission" date="2024-09" db="EMBL/GenBank/DDBJ databases">
        <title>Draft genome sequence of Candidatus Magnetaquicoccaceae bacterium FCR-1.</title>
        <authorList>
            <person name="Shimoshige H."/>
            <person name="Shimamura S."/>
            <person name="Taoka A."/>
            <person name="Kobayashi H."/>
            <person name="Maekawa T."/>
        </authorList>
    </citation>
    <scope>NUCLEOTIDE SEQUENCE [LARGE SCALE GENOMIC DNA]</scope>
    <source>
        <strain evidence="3 4">FCR-1</strain>
    </source>
</reference>
<dbReference type="EMBL" id="BAAFGK010000004">
    <property type="protein sequence ID" value="GAB0058136.1"/>
    <property type="molecule type" value="Genomic_DNA"/>
</dbReference>
<dbReference type="RefSeq" id="WP_420905815.1">
    <property type="nucleotide sequence ID" value="NZ_BAAFGK010000004.1"/>
</dbReference>
<dbReference type="InterPro" id="IPR003959">
    <property type="entry name" value="ATPase_AAA_core"/>
</dbReference>
<feature type="domain" description="Endonuclease GajA/Old nuclease/RecF-like AAA" evidence="1">
    <location>
        <begin position="1"/>
        <end position="45"/>
    </location>
</feature>
<dbReference type="PANTHER" id="PTHR32182:SF22">
    <property type="entry name" value="ATP-DEPENDENT ENDONUCLEASE, OLD FAMILY-RELATED"/>
    <property type="match status" value="1"/>
</dbReference>
<dbReference type="Pfam" id="PF13304">
    <property type="entry name" value="AAA_21"/>
    <property type="match status" value="1"/>
</dbReference>
<comment type="caution">
    <text evidence="3">The sequence shown here is derived from an EMBL/GenBank/DDBJ whole genome shotgun (WGS) entry which is preliminary data.</text>
</comment>
<protein>
    <recommendedName>
        <fullName evidence="5">ATPase</fullName>
    </recommendedName>
</protein>
<sequence length="461" mass="51311">MLDSISLENFKSYQNTTLQLAPLTMLIGANASGKSNAIEGLRLLSWLAQGNRLSSIQTAVQASNQLLRGRIQDLGYNKMARFTLSCGADIILDFPLLHLSITLEIKDDDTLHIVDESLEDWSERTSLPLYQVVEAATGMGTDLTVSYNNFAKGGHKPKLSCSDQFAIFTQLDSPSKFLRHHEKSQKSIPQATEQFRNGLSRILFLDPVPARMRDYSFKSEKTLADDGRHLSSVLFHLWGGKKPLEQLNAVERDNRGTILRFVSSLPEQDIETIDFLPGPRDEVMVKLVETFGGERREYDASLLSDGTLRVLAIAAAMLSAPEEGIVVIEEIDNGVHPSRAKQLLEQIASIAERRKLRVLLSSHNPALLDALPNSAVPNVVFCYRDPQNGSSRLIRLQDVPDYPELIAQGGVGHLMTNGVLERFVKFHPGSEEKKKQALDWLDQLRAKTDALLREDETEGGQ</sequence>
<gene>
    <name evidence="3" type="ORF">SIID45300_02480</name>
</gene>
<dbReference type="InterPro" id="IPR027417">
    <property type="entry name" value="P-loop_NTPase"/>
</dbReference>
<evidence type="ECO:0000313" key="3">
    <source>
        <dbReference type="EMBL" id="GAB0058136.1"/>
    </source>
</evidence>
<dbReference type="Proteomes" id="UP001628193">
    <property type="component" value="Unassembled WGS sequence"/>
</dbReference>
<evidence type="ECO:0008006" key="5">
    <source>
        <dbReference type="Google" id="ProtNLM"/>
    </source>
</evidence>
<feature type="domain" description="ATPase AAA-type core" evidence="2">
    <location>
        <begin position="264"/>
        <end position="369"/>
    </location>
</feature>
<organism evidence="3 4">
    <name type="scientific">Candidatus Magnetaquiglobus chichijimensis</name>
    <dbReference type="NCBI Taxonomy" id="3141448"/>
    <lineage>
        <taxon>Bacteria</taxon>
        <taxon>Pseudomonadati</taxon>
        <taxon>Pseudomonadota</taxon>
        <taxon>Magnetococcia</taxon>
        <taxon>Magnetococcales</taxon>
        <taxon>Candidatus Magnetaquicoccaceae</taxon>
        <taxon>Candidatus Magnetaquiglobus</taxon>
    </lineage>
</organism>
<evidence type="ECO:0000259" key="2">
    <source>
        <dbReference type="Pfam" id="PF13304"/>
    </source>
</evidence>
<dbReference type="Pfam" id="PF13175">
    <property type="entry name" value="AAA_15"/>
    <property type="match status" value="1"/>
</dbReference>
<dbReference type="InterPro" id="IPR041685">
    <property type="entry name" value="AAA_GajA/Old/RecF-like"/>
</dbReference>
<evidence type="ECO:0000313" key="4">
    <source>
        <dbReference type="Proteomes" id="UP001628193"/>
    </source>
</evidence>
<dbReference type="Gene3D" id="3.40.50.300">
    <property type="entry name" value="P-loop containing nucleotide triphosphate hydrolases"/>
    <property type="match status" value="2"/>
</dbReference>
<accession>A0ABQ0CB78</accession>
<keyword evidence="4" id="KW-1185">Reference proteome</keyword>
<dbReference type="CDD" id="cd00267">
    <property type="entry name" value="ABC_ATPase"/>
    <property type="match status" value="1"/>
</dbReference>
<dbReference type="SUPFAM" id="SSF52540">
    <property type="entry name" value="P-loop containing nucleoside triphosphate hydrolases"/>
    <property type="match status" value="1"/>
</dbReference>
<dbReference type="PANTHER" id="PTHR32182">
    <property type="entry name" value="DNA REPLICATION AND REPAIR PROTEIN RECF"/>
    <property type="match status" value="1"/>
</dbReference>
<name>A0ABQ0CB78_9PROT</name>
<evidence type="ECO:0000259" key="1">
    <source>
        <dbReference type="Pfam" id="PF13175"/>
    </source>
</evidence>
<proteinExistence type="predicted"/>